<dbReference type="RefSeq" id="WP_125756234.1">
    <property type="nucleotide sequence ID" value="NZ_JBHTOK010000073.1"/>
</dbReference>
<dbReference type="InterPro" id="IPR043129">
    <property type="entry name" value="ATPase_NBD"/>
</dbReference>
<dbReference type="InterPro" id="IPR018485">
    <property type="entry name" value="FGGY_C"/>
</dbReference>
<evidence type="ECO:0000256" key="2">
    <source>
        <dbReference type="ARBA" id="ARBA00022741"/>
    </source>
</evidence>
<evidence type="ECO:0000256" key="3">
    <source>
        <dbReference type="ARBA" id="ARBA00022777"/>
    </source>
</evidence>
<dbReference type="SUPFAM" id="SSF53067">
    <property type="entry name" value="Actin-like ATPase domain"/>
    <property type="match status" value="2"/>
</dbReference>
<keyword evidence="6" id="KW-0119">Carbohydrate metabolism</keyword>
<evidence type="ECO:0000256" key="5">
    <source>
        <dbReference type="ARBA" id="ARBA00022935"/>
    </source>
</evidence>
<dbReference type="PIRSF" id="PIRSF000538">
    <property type="entry name" value="GlpK"/>
    <property type="match status" value="1"/>
</dbReference>
<evidence type="ECO:0000259" key="7">
    <source>
        <dbReference type="Pfam" id="PF00370"/>
    </source>
</evidence>
<keyword evidence="1" id="KW-0808">Transferase</keyword>
<dbReference type="InterPro" id="IPR000577">
    <property type="entry name" value="Carb_kinase_FGGY"/>
</dbReference>
<organism evidence="9 10">
    <name type="scientific">Lacticaseibacillus hegangensis</name>
    <dbReference type="NCBI Taxonomy" id="2486010"/>
    <lineage>
        <taxon>Bacteria</taxon>
        <taxon>Bacillati</taxon>
        <taxon>Bacillota</taxon>
        <taxon>Bacilli</taxon>
        <taxon>Lactobacillales</taxon>
        <taxon>Lactobacillaceae</taxon>
        <taxon>Lacticaseibacillus</taxon>
    </lineage>
</organism>
<dbReference type="CDD" id="cd07781">
    <property type="entry name" value="ASKHA_NBD_FGGY_L-RBK"/>
    <property type="match status" value="1"/>
</dbReference>
<dbReference type="InterPro" id="IPR005929">
    <property type="entry name" value="Ribulokinase"/>
</dbReference>
<dbReference type="InterPro" id="IPR018484">
    <property type="entry name" value="FGGY_N"/>
</dbReference>
<accession>A0ABW4CYU3</accession>
<keyword evidence="4" id="KW-0067">ATP-binding</keyword>
<keyword evidence="2" id="KW-0547">Nucleotide-binding</keyword>
<keyword evidence="3" id="KW-0418">Kinase</keyword>
<feature type="domain" description="Carbohydrate kinase FGGY N-terminal" evidence="7">
    <location>
        <begin position="5"/>
        <end position="251"/>
    </location>
</feature>
<evidence type="ECO:0000256" key="4">
    <source>
        <dbReference type="ARBA" id="ARBA00022840"/>
    </source>
</evidence>
<proteinExistence type="predicted"/>
<dbReference type="PANTHER" id="PTHR43435:SF4">
    <property type="entry name" value="FGGY CARBOHYDRATE KINASE DOMAIN-CONTAINING PROTEIN"/>
    <property type="match status" value="1"/>
</dbReference>
<evidence type="ECO:0000256" key="1">
    <source>
        <dbReference type="ARBA" id="ARBA00022679"/>
    </source>
</evidence>
<name>A0ABW4CYU3_9LACO</name>
<sequence>MAQKYVMGIDFGTNGVRVGIFALDGREVIFSTEDLKTYIPHNGWAEQSTNEWWEALGKASKKALAQSKVRPEDVLALSFDETSCTVIACDDRGNQLRNAILWMDVRATKEAAKVSQSEDPTLGINGFGNVSPEWMMPKAMWLKRNEPEVYNQANVICEAADWLGFKLTNTWACNVNNASIRWYYDENNGGWPVKFYERMGIGDVLDKFPHQMNRLGDKLGVLTEEAADNLGLLPGTIVGQGGVDSNVGQVGMGAIHDNDTALVTGTSHLLFGVTSTNGHRPGIWGTYSNSITKGLNLIEGGQISTGSIIKWFVTNMCSDLVAEAKEKHVSVYDLLNEMAEPLEPGSDGLMMTDFWQGNRSPYTDGEIRGMFYGLSLKTDRGAMYRAILEGIAYGTANVIESFSENGFNPENIIVCGGAAYNDFFLQIHADVANVQLKVPNQLEAPVFGSAILAAVAGGAYPDIFTAVDRMVTYDKVITPNAENHSKYERYFAQYKKIYPEFSDWMHSVTNLSNE</sequence>
<comment type="caution">
    <text evidence="9">The sequence shown here is derived from an EMBL/GenBank/DDBJ whole genome shotgun (WGS) entry which is preliminary data.</text>
</comment>
<dbReference type="Proteomes" id="UP001597212">
    <property type="component" value="Unassembled WGS sequence"/>
</dbReference>
<dbReference type="Gene3D" id="3.30.420.40">
    <property type="match status" value="2"/>
</dbReference>
<reference evidence="10" key="1">
    <citation type="journal article" date="2019" name="Int. J. Syst. Evol. Microbiol.">
        <title>The Global Catalogue of Microorganisms (GCM) 10K type strain sequencing project: providing services to taxonomists for standard genome sequencing and annotation.</title>
        <authorList>
            <consortium name="The Broad Institute Genomics Platform"/>
            <consortium name="The Broad Institute Genome Sequencing Center for Infectious Disease"/>
            <person name="Wu L."/>
            <person name="Ma J."/>
        </authorList>
    </citation>
    <scope>NUCLEOTIDE SEQUENCE [LARGE SCALE GENOMIC DNA]</scope>
    <source>
        <strain evidence="10">CCM 8912</strain>
    </source>
</reference>
<dbReference type="PANTHER" id="PTHR43435">
    <property type="entry name" value="RIBULOKINASE"/>
    <property type="match status" value="1"/>
</dbReference>
<protein>
    <submittedName>
        <fullName evidence="9">Ribulokinase</fullName>
    </submittedName>
</protein>
<evidence type="ECO:0000313" key="10">
    <source>
        <dbReference type="Proteomes" id="UP001597212"/>
    </source>
</evidence>
<keyword evidence="10" id="KW-1185">Reference proteome</keyword>
<dbReference type="EMBL" id="JBHTOK010000073">
    <property type="protein sequence ID" value="MFD1441660.1"/>
    <property type="molecule type" value="Genomic_DNA"/>
</dbReference>
<keyword evidence="5" id="KW-0054">Arabinose catabolism</keyword>
<dbReference type="Pfam" id="PF02782">
    <property type="entry name" value="FGGY_C"/>
    <property type="match status" value="1"/>
</dbReference>
<evidence type="ECO:0000256" key="6">
    <source>
        <dbReference type="ARBA" id="ARBA00023277"/>
    </source>
</evidence>
<evidence type="ECO:0000259" key="8">
    <source>
        <dbReference type="Pfam" id="PF02782"/>
    </source>
</evidence>
<dbReference type="Pfam" id="PF00370">
    <property type="entry name" value="FGGY_N"/>
    <property type="match status" value="1"/>
</dbReference>
<feature type="domain" description="Carbohydrate kinase FGGY C-terminal" evidence="8">
    <location>
        <begin position="261"/>
        <end position="456"/>
    </location>
</feature>
<evidence type="ECO:0000313" key="9">
    <source>
        <dbReference type="EMBL" id="MFD1441660.1"/>
    </source>
</evidence>
<gene>
    <name evidence="9" type="ORF">ACFQ5K_09770</name>
</gene>